<organism evidence="2 3">
    <name type="scientific">Gloeocapsopsis crepidinum LEGE 06123</name>
    <dbReference type="NCBI Taxonomy" id="588587"/>
    <lineage>
        <taxon>Bacteria</taxon>
        <taxon>Bacillati</taxon>
        <taxon>Cyanobacteriota</taxon>
        <taxon>Cyanophyceae</taxon>
        <taxon>Oscillatoriophycideae</taxon>
        <taxon>Chroococcales</taxon>
        <taxon>Chroococcaceae</taxon>
        <taxon>Gloeocapsopsis</taxon>
    </lineage>
</organism>
<feature type="transmembrane region" description="Helical" evidence="1">
    <location>
        <begin position="51"/>
        <end position="68"/>
    </location>
</feature>
<feature type="transmembrane region" description="Helical" evidence="1">
    <location>
        <begin position="19"/>
        <end position="39"/>
    </location>
</feature>
<evidence type="ECO:0008006" key="4">
    <source>
        <dbReference type="Google" id="ProtNLM"/>
    </source>
</evidence>
<dbReference type="Proteomes" id="UP000651156">
    <property type="component" value="Unassembled WGS sequence"/>
</dbReference>
<protein>
    <recommendedName>
        <fullName evidence="4">Holin</fullName>
    </recommendedName>
</protein>
<keyword evidence="3" id="KW-1185">Reference proteome</keyword>
<sequence length="93" mass="9911">MTTTQESLSASKPTPKSIFASRTFWGALLTLLVAIAPKVGEMVDNKKVDGASISQLVVLFGTSTLTILGRIDAKRPIYTPDGLPGLNKSDFQS</sequence>
<gene>
    <name evidence="2" type="ORF">IQ230_22930</name>
</gene>
<keyword evidence="1" id="KW-0812">Transmembrane</keyword>
<evidence type="ECO:0000313" key="3">
    <source>
        <dbReference type="Proteomes" id="UP000651156"/>
    </source>
</evidence>
<dbReference type="RefSeq" id="WP_193934544.1">
    <property type="nucleotide sequence ID" value="NZ_CAWPMZ010000127.1"/>
</dbReference>
<dbReference type="EMBL" id="JADEWN010000079">
    <property type="protein sequence ID" value="MBE9193151.1"/>
    <property type="molecule type" value="Genomic_DNA"/>
</dbReference>
<reference evidence="2 3" key="1">
    <citation type="submission" date="2020-10" db="EMBL/GenBank/DDBJ databases">
        <authorList>
            <person name="Castelo-Branco R."/>
            <person name="Eusebio N."/>
            <person name="Adriana R."/>
            <person name="Vieira A."/>
            <person name="Brugerolle De Fraissinette N."/>
            <person name="Rezende De Castro R."/>
            <person name="Schneider M.P."/>
            <person name="Vasconcelos V."/>
            <person name="Leao P.N."/>
        </authorList>
    </citation>
    <scope>NUCLEOTIDE SEQUENCE [LARGE SCALE GENOMIC DNA]</scope>
    <source>
        <strain evidence="2 3">LEGE 06123</strain>
    </source>
</reference>
<keyword evidence="1" id="KW-0472">Membrane</keyword>
<comment type="caution">
    <text evidence="2">The sequence shown here is derived from an EMBL/GenBank/DDBJ whole genome shotgun (WGS) entry which is preliminary data.</text>
</comment>
<evidence type="ECO:0000313" key="2">
    <source>
        <dbReference type="EMBL" id="MBE9193151.1"/>
    </source>
</evidence>
<proteinExistence type="predicted"/>
<keyword evidence="1" id="KW-1133">Transmembrane helix</keyword>
<accession>A0ABR9UXY3</accession>
<name>A0ABR9UXY3_9CHRO</name>
<evidence type="ECO:0000256" key="1">
    <source>
        <dbReference type="SAM" id="Phobius"/>
    </source>
</evidence>